<dbReference type="InterPro" id="IPR018274">
    <property type="entry name" value="PEP_util_AS"/>
</dbReference>
<evidence type="ECO:0000259" key="23">
    <source>
        <dbReference type="Pfam" id="PF05524"/>
    </source>
</evidence>
<comment type="subcellular location">
    <subcellularLocation>
        <location evidence="4 17">Cytoplasm</location>
    </subcellularLocation>
</comment>
<evidence type="ECO:0000256" key="13">
    <source>
        <dbReference type="ARBA" id="ARBA00022723"/>
    </source>
</evidence>
<feature type="domain" description="PEP-utilising enzyme C-terminal" evidence="22">
    <location>
        <begin position="255"/>
        <end position="543"/>
    </location>
</feature>
<dbReference type="Gene3D" id="3.50.30.10">
    <property type="entry name" value="Phosphohistidine domain"/>
    <property type="match status" value="1"/>
</dbReference>
<keyword evidence="8 17" id="KW-0813">Transport</keyword>
<feature type="binding site" evidence="20">
    <location>
        <position position="458"/>
    </location>
    <ligand>
        <name>Mg(2+)</name>
        <dbReference type="ChEBI" id="CHEBI:18420"/>
    </ligand>
</feature>
<dbReference type="GO" id="GO:0009401">
    <property type="term" value="P:phosphoenolpyruvate-dependent sugar phosphotransferase system"/>
    <property type="evidence" value="ECO:0007669"/>
    <property type="project" value="UniProtKB-KW"/>
</dbReference>
<dbReference type="PRINTS" id="PR01736">
    <property type="entry name" value="PHPHTRNFRASE"/>
</dbReference>
<feature type="binding site" evidence="19">
    <location>
        <position position="335"/>
    </location>
    <ligand>
        <name>phosphoenolpyruvate</name>
        <dbReference type="ChEBI" id="CHEBI:58702"/>
    </ligand>
</feature>
<evidence type="ECO:0000256" key="4">
    <source>
        <dbReference type="ARBA" id="ARBA00004496"/>
    </source>
</evidence>
<gene>
    <name evidence="24" type="primary">ptsP</name>
    <name evidence="24" type="ORF">HY768_06350</name>
</gene>
<evidence type="ECO:0000256" key="2">
    <source>
        <dbReference type="ARBA" id="ARBA00001946"/>
    </source>
</evidence>
<evidence type="ECO:0000256" key="16">
    <source>
        <dbReference type="ARBA" id="ARBA00033235"/>
    </source>
</evidence>
<dbReference type="Proteomes" id="UP000736328">
    <property type="component" value="Unassembled WGS sequence"/>
</dbReference>
<evidence type="ECO:0000259" key="21">
    <source>
        <dbReference type="Pfam" id="PF00391"/>
    </source>
</evidence>
<accession>A0A933MJM8</accession>
<dbReference type="AlphaFoldDB" id="A0A933MJM8"/>
<dbReference type="PROSITE" id="PS00370">
    <property type="entry name" value="PEP_ENZYMES_PHOS_SITE"/>
    <property type="match status" value="1"/>
</dbReference>
<keyword evidence="11 17" id="KW-0808">Transferase</keyword>
<sequence length="591" mass="65540">MNAEYRISGLAASPGIAIGRAFVYRKPTVSAVKYRVADTGREMEKFKSGLNRAKSEFTDLKHQIAQRMGEEAAAIWDAQLLMLDDPETFDGTARRIKELRQDAASSFKEVMEEVAQNMQNSSNAYLRERAADIRDMVWQVIKHIEAQSTLPMQDLPKDAIVLAAELSPADTALMFHKKILGFVTETGGKTSHTAIVARSLEIPAVVGAQNLLLKVSSGQELIVDGARGLAIFNPSPQTLETYREEQKVFLKHLANLKRLRRQKAVTKDGHQVELSANIEMPEETASVLSHGAKGVGLYRTEFLYLTSDHLPTEEEQFEVYRQVAEKLAPDPVIFRTFDLGGDKLDNKTGPLSEANPFMGWRAIRFCLDRPEVLKTQLRAILRASAFGKVKIMLPMICCLSEVISAKQLIAGVKQELSSQGLKFDPECQMGIMVETPSAALTSAQLAKEVDFFSIGSNDLTQYTLAVDRSNQKVAKLYDPFNPAVLRLIREVSEQGHRAGIWVGMCGEMCADPLAMPLLLGLGLDEFSMNPASVPEIKRMIMHLSVDECRKVAANVMEESDPAVIRRMLFDFVVQILPDLKLAGQICSLEPN</sequence>
<dbReference type="SUPFAM" id="SSF52009">
    <property type="entry name" value="Phosphohistidine domain"/>
    <property type="match status" value="1"/>
</dbReference>
<evidence type="ECO:0000256" key="17">
    <source>
        <dbReference type="PIRNR" id="PIRNR000732"/>
    </source>
</evidence>
<keyword evidence="15 17" id="KW-0460">Magnesium</keyword>
<dbReference type="InterPro" id="IPR036637">
    <property type="entry name" value="Phosphohistidine_dom_sf"/>
</dbReference>
<keyword evidence="9 17" id="KW-0963">Cytoplasm</keyword>
<evidence type="ECO:0000313" key="24">
    <source>
        <dbReference type="EMBL" id="MBI4726829.1"/>
    </source>
</evidence>
<comment type="caution">
    <text evidence="24">The sequence shown here is derived from an EMBL/GenBank/DDBJ whole genome shotgun (WGS) entry which is preliminary data.</text>
</comment>
<dbReference type="InterPro" id="IPR006318">
    <property type="entry name" value="PTS_EI-like"/>
</dbReference>
<evidence type="ECO:0000256" key="20">
    <source>
        <dbReference type="PIRSR" id="PIRSR000732-3"/>
    </source>
</evidence>
<keyword evidence="12 17" id="KW-0598">Phosphotransferase system</keyword>
<evidence type="ECO:0000256" key="1">
    <source>
        <dbReference type="ARBA" id="ARBA00000683"/>
    </source>
</evidence>
<keyword evidence="14 17" id="KW-0418">Kinase</keyword>
<dbReference type="EC" id="2.7.3.9" evidence="6 17"/>
<dbReference type="InterPro" id="IPR036618">
    <property type="entry name" value="PtsI_HPr-bd_sf"/>
</dbReference>
<comment type="catalytic activity">
    <reaction evidence="1 17">
        <text>L-histidyl-[protein] + phosphoenolpyruvate = N(pros)-phospho-L-histidyl-[protein] + pyruvate</text>
        <dbReference type="Rhea" id="RHEA:23880"/>
        <dbReference type="Rhea" id="RHEA-COMP:9745"/>
        <dbReference type="Rhea" id="RHEA-COMP:9746"/>
        <dbReference type="ChEBI" id="CHEBI:15361"/>
        <dbReference type="ChEBI" id="CHEBI:29979"/>
        <dbReference type="ChEBI" id="CHEBI:58702"/>
        <dbReference type="ChEBI" id="CHEBI:64837"/>
        <dbReference type="EC" id="2.7.3.9"/>
    </reaction>
</comment>
<dbReference type="InterPro" id="IPR024692">
    <property type="entry name" value="PTS_EI"/>
</dbReference>
<evidence type="ECO:0000256" key="11">
    <source>
        <dbReference type="ARBA" id="ARBA00022679"/>
    </source>
</evidence>
<dbReference type="GO" id="GO:0016301">
    <property type="term" value="F:kinase activity"/>
    <property type="evidence" value="ECO:0007669"/>
    <property type="project" value="UniProtKB-KW"/>
</dbReference>
<dbReference type="InterPro" id="IPR008731">
    <property type="entry name" value="PTS_EIN"/>
</dbReference>
<dbReference type="Gene3D" id="3.20.20.60">
    <property type="entry name" value="Phosphoenolpyruvate-binding domains"/>
    <property type="match status" value="1"/>
</dbReference>
<feature type="active site" description="Tele-phosphohistidine intermediate" evidence="18">
    <location>
        <position position="192"/>
    </location>
</feature>
<dbReference type="GO" id="GO:0005737">
    <property type="term" value="C:cytoplasm"/>
    <property type="evidence" value="ECO:0007669"/>
    <property type="project" value="UniProtKB-SubCell"/>
</dbReference>
<feature type="domain" description="Phosphotransferase system enzyme I N-terminal" evidence="23">
    <location>
        <begin position="9"/>
        <end position="129"/>
    </location>
</feature>
<evidence type="ECO:0000256" key="7">
    <source>
        <dbReference type="ARBA" id="ARBA00016544"/>
    </source>
</evidence>
<dbReference type="InterPro" id="IPR008279">
    <property type="entry name" value="PEP-util_enz_mobile_dom"/>
</dbReference>
<evidence type="ECO:0000256" key="5">
    <source>
        <dbReference type="ARBA" id="ARBA00007837"/>
    </source>
</evidence>
<feature type="binding site" evidence="19">
    <location>
        <begin position="457"/>
        <end position="458"/>
    </location>
    <ligand>
        <name>phosphoenolpyruvate</name>
        <dbReference type="ChEBI" id="CHEBI:58702"/>
    </ligand>
</feature>
<comment type="similarity">
    <text evidence="5 17">Belongs to the PEP-utilizing enzyme family.</text>
</comment>
<evidence type="ECO:0000256" key="3">
    <source>
        <dbReference type="ARBA" id="ARBA00002728"/>
    </source>
</evidence>
<feature type="binding site" evidence="19">
    <location>
        <position position="299"/>
    </location>
    <ligand>
        <name>phosphoenolpyruvate</name>
        <dbReference type="ChEBI" id="CHEBI:58702"/>
    </ligand>
</feature>
<dbReference type="Pfam" id="PF05524">
    <property type="entry name" value="PEP-utilisers_N"/>
    <property type="match status" value="1"/>
</dbReference>
<evidence type="ECO:0000256" key="10">
    <source>
        <dbReference type="ARBA" id="ARBA00022597"/>
    </source>
</evidence>
<keyword evidence="10 17" id="KW-0762">Sugar transport</keyword>
<reference evidence="24" key="1">
    <citation type="submission" date="2020-07" db="EMBL/GenBank/DDBJ databases">
        <title>Huge and variable diversity of episymbiotic CPR bacteria and DPANN archaea in groundwater ecosystems.</title>
        <authorList>
            <person name="He C.Y."/>
            <person name="Keren R."/>
            <person name="Whittaker M."/>
            <person name="Farag I.F."/>
            <person name="Doudna J."/>
            <person name="Cate J.H.D."/>
            <person name="Banfield J.F."/>
        </authorList>
    </citation>
    <scope>NUCLEOTIDE SEQUENCE</scope>
    <source>
        <strain evidence="24">NC_groundwater_1520_Pr4_B-0.1um_53_5</strain>
    </source>
</reference>
<proteinExistence type="inferred from homology"/>
<evidence type="ECO:0000259" key="22">
    <source>
        <dbReference type="Pfam" id="PF02896"/>
    </source>
</evidence>
<dbReference type="InterPro" id="IPR040442">
    <property type="entry name" value="Pyrv_kinase-like_dom_sf"/>
</dbReference>
<dbReference type="EMBL" id="JACQXR010000084">
    <property type="protein sequence ID" value="MBI4726829.1"/>
    <property type="molecule type" value="Genomic_DNA"/>
</dbReference>
<evidence type="ECO:0000256" key="19">
    <source>
        <dbReference type="PIRSR" id="PIRSR000732-2"/>
    </source>
</evidence>
<evidence type="ECO:0000313" key="25">
    <source>
        <dbReference type="Proteomes" id="UP000736328"/>
    </source>
</evidence>
<dbReference type="Pfam" id="PF02896">
    <property type="entry name" value="PEP-utilizers_C"/>
    <property type="match status" value="1"/>
</dbReference>
<organism evidence="24 25">
    <name type="scientific">candidate division TA06 bacterium</name>
    <dbReference type="NCBI Taxonomy" id="2250710"/>
    <lineage>
        <taxon>Bacteria</taxon>
        <taxon>Bacteria division TA06</taxon>
    </lineage>
</organism>
<dbReference type="SUPFAM" id="SSF47831">
    <property type="entry name" value="Enzyme I of the PEP:sugar phosphotransferase system HPr-binding (sub)domain"/>
    <property type="match status" value="1"/>
</dbReference>
<feature type="active site" description="Proton donor" evidence="18">
    <location>
        <position position="505"/>
    </location>
</feature>
<dbReference type="NCBIfam" id="TIGR01417">
    <property type="entry name" value="PTS_I_fam"/>
    <property type="match status" value="1"/>
</dbReference>
<feature type="binding site" evidence="19">
    <location>
        <position position="468"/>
    </location>
    <ligand>
        <name>phosphoenolpyruvate</name>
        <dbReference type="ChEBI" id="CHEBI:58702"/>
    </ligand>
</feature>
<dbReference type="InterPro" id="IPR000121">
    <property type="entry name" value="PEP_util_C"/>
</dbReference>
<evidence type="ECO:0000256" key="8">
    <source>
        <dbReference type="ARBA" id="ARBA00022448"/>
    </source>
</evidence>
<dbReference type="PANTHER" id="PTHR46244:SF3">
    <property type="entry name" value="PHOSPHOENOLPYRUVATE-PROTEIN PHOSPHOTRANSFERASE"/>
    <property type="match status" value="1"/>
</dbReference>
<dbReference type="SUPFAM" id="SSF51621">
    <property type="entry name" value="Phosphoenolpyruvate/pyruvate domain"/>
    <property type="match status" value="1"/>
</dbReference>
<dbReference type="GO" id="GO:0008965">
    <property type="term" value="F:phosphoenolpyruvate-protein phosphotransferase activity"/>
    <property type="evidence" value="ECO:0007669"/>
    <property type="project" value="UniProtKB-EC"/>
</dbReference>
<evidence type="ECO:0000256" key="6">
    <source>
        <dbReference type="ARBA" id="ARBA00012232"/>
    </source>
</evidence>
<comment type="cofactor">
    <cofactor evidence="2 17 20">
        <name>Mg(2+)</name>
        <dbReference type="ChEBI" id="CHEBI:18420"/>
    </cofactor>
</comment>
<feature type="domain" description="PEP-utilising enzyme mobile" evidence="21">
    <location>
        <begin position="156"/>
        <end position="228"/>
    </location>
</feature>
<evidence type="ECO:0000256" key="15">
    <source>
        <dbReference type="ARBA" id="ARBA00022842"/>
    </source>
</evidence>
<name>A0A933MJM8_UNCT6</name>
<dbReference type="InterPro" id="IPR023151">
    <property type="entry name" value="PEP_util_CS"/>
</dbReference>
<dbReference type="InterPro" id="IPR050499">
    <property type="entry name" value="PEP-utilizing_PTS_enzyme"/>
</dbReference>
<evidence type="ECO:0000256" key="18">
    <source>
        <dbReference type="PIRSR" id="PIRSR000732-1"/>
    </source>
</evidence>
<keyword evidence="13 17" id="KW-0479">Metal-binding</keyword>
<evidence type="ECO:0000256" key="9">
    <source>
        <dbReference type="ARBA" id="ARBA00022490"/>
    </source>
</evidence>
<dbReference type="PANTHER" id="PTHR46244">
    <property type="entry name" value="PHOSPHOENOLPYRUVATE-PROTEIN PHOSPHOTRANSFERASE"/>
    <property type="match status" value="1"/>
</dbReference>
<evidence type="ECO:0000256" key="12">
    <source>
        <dbReference type="ARBA" id="ARBA00022683"/>
    </source>
</evidence>
<comment type="function">
    <text evidence="3 17">General (non sugar-specific) component of the phosphoenolpyruvate-dependent sugar phosphotransferase system (sugar PTS). This major carbohydrate active-transport system catalyzes the phosphorylation of incoming sugar substrates concomitantly with their translocation across the cell membrane. Enzyme I transfers the phosphoryl group from phosphoenolpyruvate (PEP) to the phosphoryl carrier protein (HPr).</text>
</comment>
<dbReference type="Gene3D" id="1.10.274.10">
    <property type="entry name" value="PtsI, HPr-binding domain"/>
    <property type="match status" value="1"/>
</dbReference>
<evidence type="ECO:0000256" key="14">
    <source>
        <dbReference type="ARBA" id="ARBA00022777"/>
    </source>
</evidence>
<protein>
    <recommendedName>
        <fullName evidence="7 17">Phosphoenolpyruvate-protein phosphotransferase</fullName>
        <ecNumber evidence="6 17">2.7.3.9</ecNumber>
    </recommendedName>
    <alternativeName>
        <fullName evidence="16 17">Phosphotransferase system, enzyme I</fullName>
    </alternativeName>
</protein>
<feature type="binding site" evidence="20">
    <location>
        <position position="434"/>
    </location>
    <ligand>
        <name>Mg(2+)</name>
        <dbReference type="ChEBI" id="CHEBI:18420"/>
    </ligand>
</feature>
<dbReference type="GO" id="GO:0046872">
    <property type="term" value="F:metal ion binding"/>
    <property type="evidence" value="ECO:0007669"/>
    <property type="project" value="UniProtKB-KW"/>
</dbReference>
<dbReference type="InterPro" id="IPR015813">
    <property type="entry name" value="Pyrv/PenolPyrv_kinase-like_dom"/>
</dbReference>
<dbReference type="PROSITE" id="PS00742">
    <property type="entry name" value="PEP_ENZYMES_2"/>
    <property type="match status" value="1"/>
</dbReference>
<dbReference type="Pfam" id="PF00391">
    <property type="entry name" value="PEP-utilizers"/>
    <property type="match status" value="1"/>
</dbReference>
<dbReference type="PIRSF" id="PIRSF000732">
    <property type="entry name" value="PTS_enzyme_I"/>
    <property type="match status" value="1"/>
</dbReference>